<evidence type="ECO:0000256" key="1">
    <source>
        <dbReference type="SAM" id="MobiDB-lite"/>
    </source>
</evidence>
<name>A0A2J8V5U4_PONAB</name>
<feature type="non-terminal residue" evidence="2">
    <location>
        <position position="1"/>
    </location>
</feature>
<feature type="region of interest" description="Disordered" evidence="1">
    <location>
        <begin position="1"/>
        <end position="29"/>
    </location>
</feature>
<protein>
    <submittedName>
        <fullName evidence="2">SKIV2L2 isoform 6</fullName>
    </submittedName>
</protein>
<accession>A0A2J8V5U4</accession>
<dbReference type="EMBL" id="NDHI03003432">
    <property type="protein sequence ID" value="PNJ52903.1"/>
    <property type="molecule type" value="Genomic_DNA"/>
</dbReference>
<reference evidence="2" key="1">
    <citation type="submission" date="2017-12" db="EMBL/GenBank/DDBJ databases">
        <title>High-resolution comparative analysis of great ape genomes.</title>
        <authorList>
            <person name="Pollen A."/>
            <person name="Hastie A."/>
            <person name="Hormozdiari F."/>
            <person name="Dougherty M."/>
            <person name="Liu R."/>
            <person name="Chaisson M."/>
            <person name="Hoppe E."/>
            <person name="Hill C."/>
            <person name="Pang A."/>
            <person name="Hillier L."/>
            <person name="Baker C."/>
            <person name="Armstrong J."/>
            <person name="Shendure J."/>
            <person name="Paten B."/>
            <person name="Wilson R."/>
            <person name="Chao H."/>
            <person name="Schneider V."/>
            <person name="Ventura M."/>
            <person name="Kronenberg Z."/>
            <person name="Murali S."/>
            <person name="Gordon D."/>
            <person name="Cantsilieris S."/>
            <person name="Munson K."/>
            <person name="Nelson B."/>
            <person name="Raja A."/>
            <person name="Underwood J."/>
            <person name="Diekhans M."/>
            <person name="Fiddes I."/>
            <person name="Haussler D."/>
            <person name="Eichler E."/>
        </authorList>
    </citation>
    <scope>NUCLEOTIDE SEQUENCE [LARGE SCALE GENOMIC DNA]</scope>
    <source>
        <strain evidence="2">Susie</strain>
    </source>
</reference>
<gene>
    <name evidence="2" type="ORF">CR201_G0022278</name>
</gene>
<sequence>KRFDGKLQSESTNNGKNKRDVDFEGTDEPIFGKKPRIEESITEDLSLADLMPRVKVQSVETVEGCTHEVCHCIGLKGKAACNIYQPN</sequence>
<evidence type="ECO:0000313" key="2">
    <source>
        <dbReference type="EMBL" id="PNJ52903.1"/>
    </source>
</evidence>
<proteinExistence type="predicted"/>
<comment type="caution">
    <text evidence="2">The sequence shown here is derived from an EMBL/GenBank/DDBJ whole genome shotgun (WGS) entry which is preliminary data.</text>
</comment>
<organism evidence="2">
    <name type="scientific">Pongo abelii</name>
    <name type="common">Sumatran orangutan</name>
    <name type="synonym">Pongo pygmaeus abelii</name>
    <dbReference type="NCBI Taxonomy" id="9601"/>
    <lineage>
        <taxon>Eukaryota</taxon>
        <taxon>Metazoa</taxon>
        <taxon>Chordata</taxon>
        <taxon>Craniata</taxon>
        <taxon>Vertebrata</taxon>
        <taxon>Euteleostomi</taxon>
        <taxon>Mammalia</taxon>
        <taxon>Eutheria</taxon>
        <taxon>Euarchontoglires</taxon>
        <taxon>Primates</taxon>
        <taxon>Haplorrhini</taxon>
        <taxon>Catarrhini</taxon>
        <taxon>Hominidae</taxon>
        <taxon>Pongo</taxon>
    </lineage>
</organism>
<dbReference type="AlphaFoldDB" id="A0A2J8V5U4"/>